<name>A0A366QMJ7_9HYPO</name>
<organism evidence="1 2">
    <name type="scientific">Fusarium coffeatum</name>
    <dbReference type="NCBI Taxonomy" id="231269"/>
    <lineage>
        <taxon>Eukaryota</taxon>
        <taxon>Fungi</taxon>
        <taxon>Dikarya</taxon>
        <taxon>Ascomycota</taxon>
        <taxon>Pezizomycotina</taxon>
        <taxon>Sordariomycetes</taxon>
        <taxon>Hypocreomycetidae</taxon>
        <taxon>Hypocreales</taxon>
        <taxon>Nectriaceae</taxon>
        <taxon>Fusarium</taxon>
        <taxon>Fusarium incarnatum-equiseti species complex</taxon>
    </lineage>
</organism>
<comment type="caution">
    <text evidence="1">The sequence shown here is derived from an EMBL/GenBank/DDBJ whole genome shotgun (WGS) entry which is preliminary data.</text>
</comment>
<protein>
    <submittedName>
        <fullName evidence="1">Uncharacterized protein</fullName>
    </submittedName>
</protein>
<dbReference type="AlphaFoldDB" id="A0A366QMJ7"/>
<dbReference type="OrthoDB" id="10544809at2759"/>
<dbReference type="Proteomes" id="UP000253153">
    <property type="component" value="Unassembled WGS sequence"/>
</dbReference>
<sequence length="92" mass="10069">MRGVHSEELKMLDEDPASIKTLAQIAQPFRAAQWSAVSPWAFRKSTGAPWSSSAVSTEWEQDCTALCVNRLLSPKLNISHTADLIVSDAIAE</sequence>
<gene>
    <name evidence="1" type="ORF">FIESC28_11166</name>
</gene>
<proteinExistence type="predicted"/>
<dbReference type="GeneID" id="42000589"/>
<keyword evidence="2" id="KW-1185">Reference proteome</keyword>
<dbReference type="RefSeq" id="XP_031010649.1">
    <property type="nucleotide sequence ID" value="XM_031165293.1"/>
</dbReference>
<accession>A0A366QMJ7</accession>
<reference evidence="1 2" key="1">
    <citation type="submission" date="2018-06" db="EMBL/GenBank/DDBJ databases">
        <title>Fusarium incarnatum-equiseti species complex species 28.</title>
        <authorList>
            <person name="Gardiner D.M."/>
        </authorList>
    </citation>
    <scope>NUCLEOTIDE SEQUENCE [LARGE SCALE GENOMIC DNA]</scope>
    <source>
        <strain evidence="1 2">FIESC_28</strain>
    </source>
</reference>
<evidence type="ECO:0000313" key="1">
    <source>
        <dbReference type="EMBL" id="RBR06151.1"/>
    </source>
</evidence>
<evidence type="ECO:0000313" key="2">
    <source>
        <dbReference type="Proteomes" id="UP000253153"/>
    </source>
</evidence>
<dbReference type="EMBL" id="QKXC01000361">
    <property type="protein sequence ID" value="RBR06151.1"/>
    <property type="molecule type" value="Genomic_DNA"/>
</dbReference>